<feature type="transmembrane region" description="Helical" evidence="1">
    <location>
        <begin position="50"/>
        <end position="72"/>
    </location>
</feature>
<evidence type="ECO:0000313" key="2">
    <source>
        <dbReference type="EMBL" id="MBD0381087.1"/>
    </source>
</evidence>
<protein>
    <submittedName>
        <fullName evidence="2">Uncharacterized protein</fullName>
    </submittedName>
</protein>
<feature type="transmembrane region" description="Helical" evidence="1">
    <location>
        <begin position="12"/>
        <end position="30"/>
    </location>
</feature>
<comment type="caution">
    <text evidence="2">The sequence shown here is derived from an EMBL/GenBank/DDBJ whole genome shotgun (WGS) entry which is preliminary data.</text>
</comment>
<dbReference type="RefSeq" id="WP_188174895.1">
    <property type="nucleotide sequence ID" value="NZ_JACVVD010000004.1"/>
</dbReference>
<organism evidence="2 3">
    <name type="scientific">Paenibacillus sedimenti</name>
    <dbReference type="NCBI Taxonomy" id="2770274"/>
    <lineage>
        <taxon>Bacteria</taxon>
        <taxon>Bacillati</taxon>
        <taxon>Bacillota</taxon>
        <taxon>Bacilli</taxon>
        <taxon>Bacillales</taxon>
        <taxon>Paenibacillaceae</taxon>
        <taxon>Paenibacillus</taxon>
    </lineage>
</organism>
<name>A0A926QK41_9BACL</name>
<gene>
    <name evidence="2" type="ORF">ICC18_13260</name>
</gene>
<keyword evidence="3" id="KW-1185">Reference proteome</keyword>
<feature type="transmembrane region" description="Helical" evidence="1">
    <location>
        <begin position="194"/>
        <end position="212"/>
    </location>
</feature>
<feature type="transmembrane region" description="Helical" evidence="1">
    <location>
        <begin position="170"/>
        <end position="188"/>
    </location>
</feature>
<proteinExistence type="predicted"/>
<accession>A0A926QK41</accession>
<keyword evidence="1" id="KW-0472">Membrane</keyword>
<dbReference type="AlphaFoldDB" id="A0A926QK41"/>
<sequence>MSISVPKGFLRFSGWTLFLGGIMGVIGQVLHGEDVPDSVAHIPAFVNQAVNLHVLLAYASTLILLGLPGLFLRQSSGLKKWGWIALPILFIGLMLEIFHGPVQILAYPIMFDGIKDDAALKVISDQINNLSIDKFPFQLAVLIPIVPCILIGLLLTGLSSIKARVLSKGPGILCFINIGIFIISQFVHLPIFNYSFSLIHLVFVWFGAILAFESYASVSSSSSTSTTQNQQI</sequence>
<dbReference type="EMBL" id="JACVVD010000004">
    <property type="protein sequence ID" value="MBD0381087.1"/>
    <property type="molecule type" value="Genomic_DNA"/>
</dbReference>
<keyword evidence="1" id="KW-1133">Transmembrane helix</keyword>
<feature type="transmembrane region" description="Helical" evidence="1">
    <location>
        <begin position="84"/>
        <end position="106"/>
    </location>
</feature>
<evidence type="ECO:0000256" key="1">
    <source>
        <dbReference type="SAM" id="Phobius"/>
    </source>
</evidence>
<feature type="transmembrane region" description="Helical" evidence="1">
    <location>
        <begin position="137"/>
        <end position="158"/>
    </location>
</feature>
<dbReference type="Proteomes" id="UP000650466">
    <property type="component" value="Unassembled WGS sequence"/>
</dbReference>
<evidence type="ECO:0000313" key="3">
    <source>
        <dbReference type="Proteomes" id="UP000650466"/>
    </source>
</evidence>
<keyword evidence="1" id="KW-0812">Transmembrane</keyword>
<reference evidence="2" key="1">
    <citation type="submission" date="2020-09" db="EMBL/GenBank/DDBJ databases">
        <title>Draft Genome Sequence of Paenibacillus sp. WST5.</title>
        <authorList>
            <person name="Bao Z."/>
        </authorList>
    </citation>
    <scope>NUCLEOTIDE SEQUENCE</scope>
    <source>
        <strain evidence="2">WST5</strain>
    </source>
</reference>